<evidence type="ECO:0000256" key="10">
    <source>
        <dbReference type="ARBA" id="ARBA00023136"/>
    </source>
</evidence>
<reference evidence="14" key="1">
    <citation type="submission" date="2016-10" db="EMBL/GenBank/DDBJ databases">
        <authorList>
            <person name="Varghese N."/>
            <person name="Submissions S."/>
        </authorList>
    </citation>
    <scope>NUCLEOTIDE SEQUENCE [LARGE SCALE GENOMIC DNA]</scope>
    <source>
        <strain evidence="14">SP</strain>
    </source>
</reference>
<dbReference type="PANTHER" id="PTHR42837">
    <property type="entry name" value="REGULATOR OF SIGMA-E PROTEASE RSEP"/>
    <property type="match status" value="1"/>
</dbReference>
<keyword evidence="8 11" id="KW-1133">Transmembrane helix</keyword>
<evidence type="ECO:0000256" key="2">
    <source>
        <dbReference type="ARBA" id="ARBA00004141"/>
    </source>
</evidence>
<dbReference type="SMART" id="SM00228">
    <property type="entry name" value="PDZ"/>
    <property type="match status" value="1"/>
</dbReference>
<keyword evidence="11" id="KW-0479">Metal-binding</keyword>
<keyword evidence="9 11" id="KW-0482">Metalloprotease</keyword>
<dbReference type="AlphaFoldDB" id="A0A1H3M205"/>
<dbReference type="PROSITE" id="PS50106">
    <property type="entry name" value="PDZ"/>
    <property type="match status" value="1"/>
</dbReference>
<evidence type="ECO:0000313" key="14">
    <source>
        <dbReference type="Proteomes" id="UP000198935"/>
    </source>
</evidence>
<dbReference type="InterPro" id="IPR001478">
    <property type="entry name" value="PDZ"/>
</dbReference>
<keyword evidence="6 11" id="KW-0378">Hydrolase</keyword>
<keyword evidence="10 11" id="KW-0472">Membrane</keyword>
<organism evidence="13 14">
    <name type="scientific">Evansella caseinilytica</name>
    <dbReference type="NCBI Taxonomy" id="1503961"/>
    <lineage>
        <taxon>Bacteria</taxon>
        <taxon>Bacillati</taxon>
        <taxon>Bacillota</taxon>
        <taxon>Bacilli</taxon>
        <taxon>Bacillales</taxon>
        <taxon>Bacillaceae</taxon>
        <taxon>Evansella</taxon>
    </lineage>
</organism>
<keyword evidence="14" id="KW-1185">Reference proteome</keyword>
<dbReference type="Proteomes" id="UP000198935">
    <property type="component" value="Unassembled WGS sequence"/>
</dbReference>
<feature type="domain" description="PDZ" evidence="12">
    <location>
        <begin position="195"/>
        <end position="232"/>
    </location>
</feature>
<dbReference type="GO" id="GO:0006508">
    <property type="term" value="P:proteolysis"/>
    <property type="evidence" value="ECO:0007669"/>
    <property type="project" value="UniProtKB-KW"/>
</dbReference>
<evidence type="ECO:0000259" key="12">
    <source>
        <dbReference type="PROSITE" id="PS50106"/>
    </source>
</evidence>
<dbReference type="Gene3D" id="2.30.42.10">
    <property type="match status" value="1"/>
</dbReference>
<evidence type="ECO:0000256" key="5">
    <source>
        <dbReference type="ARBA" id="ARBA00022692"/>
    </source>
</evidence>
<dbReference type="InterPro" id="IPR004387">
    <property type="entry name" value="Pept_M50_Zn"/>
</dbReference>
<evidence type="ECO:0000256" key="4">
    <source>
        <dbReference type="ARBA" id="ARBA00022670"/>
    </source>
</evidence>
<sequence>MNTFISIIIIFGLLVFIHELGHLIFAKRAGILCREFAIGFGPKIFSFKKGETVYTIRLLPLGGFVRMAGEDPEMIQIKPGYEIGLTFNDSGKVQKLIINNKSKHPDCKVIQVEKIDLEKELYVKGYIVDEEGIVTYQVDEKAEYILDEQATQIAPYDRQFGAKTLLQRAMALFAGPMMNFVLAVVILTLYGWLAGMPVNEPLVGNVTEDGVAIQAGLQSGDRILAIDGEQVSTWDEMTAIIQAHPNEPLVFDISRGTDDEFAVTIVPQERVGADEQVQGVVGITPATEKSVFGAITFGFKQTYEFTMLIFESLGMLVTGQFTLDHLAGPVGIYSYTGEVAAMGFLVLMQWTAILSVNLGIINLLPLPALDGGRLMFIALEAVRGKPIDPQKEGLVHFIGFALLMLLMLVVTWNDINKFFL</sequence>
<dbReference type="CDD" id="cd06163">
    <property type="entry name" value="S2P-M50_PDZ_RseP-like"/>
    <property type="match status" value="1"/>
</dbReference>
<evidence type="ECO:0000256" key="1">
    <source>
        <dbReference type="ARBA" id="ARBA00001947"/>
    </source>
</evidence>
<accession>A0A1H3M205</accession>
<feature type="transmembrane region" description="Helical" evidence="11">
    <location>
        <begin position="169"/>
        <end position="193"/>
    </location>
</feature>
<dbReference type="PANTHER" id="PTHR42837:SF2">
    <property type="entry name" value="MEMBRANE METALLOPROTEASE ARASP2, CHLOROPLASTIC-RELATED"/>
    <property type="match status" value="1"/>
</dbReference>
<protein>
    <recommendedName>
        <fullName evidence="11">Zinc metalloprotease</fullName>
        <ecNumber evidence="11">3.4.24.-</ecNumber>
    </recommendedName>
</protein>
<evidence type="ECO:0000256" key="8">
    <source>
        <dbReference type="ARBA" id="ARBA00022989"/>
    </source>
</evidence>
<feature type="transmembrane region" description="Helical" evidence="11">
    <location>
        <begin position="6"/>
        <end position="25"/>
    </location>
</feature>
<evidence type="ECO:0000256" key="9">
    <source>
        <dbReference type="ARBA" id="ARBA00023049"/>
    </source>
</evidence>
<comment type="subcellular location">
    <subcellularLocation>
        <location evidence="2">Membrane</location>
        <topology evidence="2">Multi-pass membrane protein</topology>
    </subcellularLocation>
</comment>
<evidence type="ECO:0000256" key="11">
    <source>
        <dbReference type="RuleBase" id="RU362031"/>
    </source>
</evidence>
<dbReference type="SUPFAM" id="SSF50156">
    <property type="entry name" value="PDZ domain-like"/>
    <property type="match status" value="1"/>
</dbReference>
<dbReference type="GO" id="GO:0046872">
    <property type="term" value="F:metal ion binding"/>
    <property type="evidence" value="ECO:0007669"/>
    <property type="project" value="UniProtKB-KW"/>
</dbReference>
<dbReference type="OrthoDB" id="9782003at2"/>
<dbReference type="CDD" id="cd23081">
    <property type="entry name" value="cpPDZ_EcRseP-like"/>
    <property type="match status" value="1"/>
</dbReference>
<evidence type="ECO:0000256" key="6">
    <source>
        <dbReference type="ARBA" id="ARBA00022801"/>
    </source>
</evidence>
<dbReference type="GO" id="GO:0016020">
    <property type="term" value="C:membrane"/>
    <property type="evidence" value="ECO:0007669"/>
    <property type="project" value="UniProtKB-SubCell"/>
</dbReference>
<dbReference type="Pfam" id="PF17820">
    <property type="entry name" value="PDZ_6"/>
    <property type="match status" value="1"/>
</dbReference>
<dbReference type="STRING" id="1503961.SAMN05421736_10392"/>
<evidence type="ECO:0000256" key="7">
    <source>
        <dbReference type="ARBA" id="ARBA00022833"/>
    </source>
</evidence>
<dbReference type="InterPro" id="IPR041489">
    <property type="entry name" value="PDZ_6"/>
</dbReference>
<dbReference type="NCBIfam" id="TIGR00054">
    <property type="entry name" value="RIP metalloprotease RseP"/>
    <property type="match status" value="1"/>
</dbReference>
<dbReference type="EMBL" id="FNPI01000003">
    <property type="protein sequence ID" value="SDY70767.1"/>
    <property type="molecule type" value="Genomic_DNA"/>
</dbReference>
<evidence type="ECO:0000256" key="3">
    <source>
        <dbReference type="ARBA" id="ARBA00007931"/>
    </source>
</evidence>
<dbReference type="EC" id="3.4.24.-" evidence="11"/>
<feature type="transmembrane region" description="Helical" evidence="11">
    <location>
        <begin position="339"/>
        <end position="364"/>
    </location>
</feature>
<gene>
    <name evidence="13" type="ORF">SAMN05421736_10392</name>
</gene>
<dbReference type="GO" id="GO:0004222">
    <property type="term" value="F:metalloendopeptidase activity"/>
    <property type="evidence" value="ECO:0007669"/>
    <property type="project" value="InterPro"/>
</dbReference>
<evidence type="ECO:0000313" key="13">
    <source>
        <dbReference type="EMBL" id="SDY70767.1"/>
    </source>
</evidence>
<dbReference type="InterPro" id="IPR008915">
    <property type="entry name" value="Peptidase_M50"/>
</dbReference>
<keyword evidence="7 11" id="KW-0862">Zinc</keyword>
<comment type="cofactor">
    <cofactor evidence="1 11">
        <name>Zn(2+)</name>
        <dbReference type="ChEBI" id="CHEBI:29105"/>
    </cofactor>
</comment>
<dbReference type="InterPro" id="IPR036034">
    <property type="entry name" value="PDZ_sf"/>
</dbReference>
<keyword evidence="5 11" id="KW-0812">Transmembrane</keyword>
<proteinExistence type="inferred from homology"/>
<comment type="similarity">
    <text evidence="3 11">Belongs to the peptidase M50B family.</text>
</comment>
<keyword evidence="4 13" id="KW-0645">Protease</keyword>
<name>A0A1H3M205_9BACI</name>
<feature type="transmembrane region" description="Helical" evidence="11">
    <location>
        <begin position="393"/>
        <end position="412"/>
    </location>
</feature>
<dbReference type="Pfam" id="PF02163">
    <property type="entry name" value="Peptidase_M50"/>
    <property type="match status" value="1"/>
</dbReference>